<comment type="caution">
    <text evidence="2">The sequence shown here is derived from an EMBL/GenBank/DDBJ whole genome shotgun (WGS) entry which is preliminary data.</text>
</comment>
<feature type="signal peptide" evidence="1">
    <location>
        <begin position="1"/>
        <end position="18"/>
    </location>
</feature>
<keyword evidence="3" id="KW-1185">Reference proteome</keyword>
<dbReference type="Proteomes" id="UP001224644">
    <property type="component" value="Unassembled WGS sequence"/>
</dbReference>
<accession>A0ABT8BDU5</accession>
<keyword evidence="1" id="KW-0732">Signal</keyword>
<name>A0ABT8BDU5_9HYPH</name>
<sequence>MGGSVRLLLLGLVFALPACTPRPAPPAGASLRTRIATLALAQTDFGAVSVIPVRFEHSRIAGPFEDGGRTLYCVSTRMKGRTFGKGERAKAVIRDTGGVLSVIEDDEEVCSGHRTEPFAELETLGNRT</sequence>
<feature type="chain" id="PRO_5047020807" description="Lipoprotein" evidence="1">
    <location>
        <begin position="19"/>
        <end position="128"/>
    </location>
</feature>
<dbReference type="EMBL" id="JAUFPX010000002">
    <property type="protein sequence ID" value="MDN3589478.1"/>
    <property type="molecule type" value="Genomic_DNA"/>
</dbReference>
<evidence type="ECO:0000256" key="1">
    <source>
        <dbReference type="SAM" id="SignalP"/>
    </source>
</evidence>
<gene>
    <name evidence="2" type="ORF">QWZ12_02510</name>
</gene>
<reference evidence="3" key="1">
    <citation type="journal article" date="2019" name="Int. J. Syst. Evol. Microbiol.">
        <title>The Global Catalogue of Microorganisms (GCM) 10K type strain sequencing project: providing services to taxonomists for standard genome sequencing and annotation.</title>
        <authorList>
            <consortium name="The Broad Institute Genomics Platform"/>
            <consortium name="The Broad Institute Genome Sequencing Center for Infectious Disease"/>
            <person name="Wu L."/>
            <person name="Ma J."/>
        </authorList>
    </citation>
    <scope>NUCLEOTIDE SEQUENCE [LARGE SCALE GENOMIC DNA]</scope>
    <source>
        <strain evidence="3">CECT 7069</strain>
    </source>
</reference>
<evidence type="ECO:0000313" key="3">
    <source>
        <dbReference type="Proteomes" id="UP001224644"/>
    </source>
</evidence>
<evidence type="ECO:0000313" key="2">
    <source>
        <dbReference type="EMBL" id="MDN3589478.1"/>
    </source>
</evidence>
<protein>
    <recommendedName>
        <fullName evidence="4">Lipoprotein</fullName>
    </recommendedName>
</protein>
<organism evidence="2 3">
    <name type="scientific">Methylobacterium adhaesivum</name>
    <dbReference type="NCBI Taxonomy" id="333297"/>
    <lineage>
        <taxon>Bacteria</taxon>
        <taxon>Pseudomonadati</taxon>
        <taxon>Pseudomonadota</taxon>
        <taxon>Alphaproteobacteria</taxon>
        <taxon>Hyphomicrobiales</taxon>
        <taxon>Methylobacteriaceae</taxon>
        <taxon>Methylobacterium</taxon>
    </lineage>
</organism>
<proteinExistence type="predicted"/>
<dbReference type="RefSeq" id="WP_238224331.1">
    <property type="nucleotide sequence ID" value="NZ_BPQD01000007.1"/>
</dbReference>
<evidence type="ECO:0008006" key="4">
    <source>
        <dbReference type="Google" id="ProtNLM"/>
    </source>
</evidence>